<name>A0A934PA46_9STRE</name>
<organism evidence="1 2">
    <name type="scientific">Streptococcus zalophi</name>
    <dbReference type="NCBI Taxonomy" id="640031"/>
    <lineage>
        <taxon>Bacteria</taxon>
        <taxon>Bacillati</taxon>
        <taxon>Bacillota</taxon>
        <taxon>Bacilli</taxon>
        <taxon>Lactobacillales</taxon>
        <taxon>Streptococcaceae</taxon>
        <taxon>Streptococcus</taxon>
    </lineage>
</organism>
<gene>
    <name evidence="1" type="ORF">JHK64_03055</name>
</gene>
<dbReference type="AlphaFoldDB" id="A0A934PA46"/>
<comment type="caution">
    <text evidence="1">The sequence shown here is derived from an EMBL/GenBank/DDBJ whole genome shotgun (WGS) entry which is preliminary data.</text>
</comment>
<dbReference type="Proteomes" id="UP000644875">
    <property type="component" value="Unassembled WGS sequence"/>
</dbReference>
<dbReference type="EMBL" id="JAENBP010000003">
    <property type="protein sequence ID" value="MBJ8349610.1"/>
    <property type="molecule type" value="Genomic_DNA"/>
</dbReference>
<keyword evidence="2" id="KW-1185">Reference proteome</keyword>
<reference evidence="1 2" key="1">
    <citation type="journal article" date="2021" name="Int. J. Syst. Evol. Microbiol.">
        <title>Streptococcus vicugnae sp. nov., isolated from faeces of alpacas (Vicugna pacos) and cattle (Bos taurus), Streptococcus zalophi sp. nov., and Streptococcus pacificus sp. nov., isolated from respiratory tract of California sea lions (Zalophus californianus).</title>
        <authorList>
            <person name="Volokhov D.V."/>
            <person name="Zagorodnyaya T.A."/>
            <person name="Shen Z."/>
            <person name="Blom J."/>
            <person name="Furtak V.A."/>
            <person name="Eisenberg T."/>
            <person name="Fan P."/>
            <person name="Jeong K.C."/>
            <person name="Gao Y."/>
            <person name="Zhang S."/>
            <person name="Amselle M."/>
        </authorList>
    </citation>
    <scope>NUCLEOTIDE SEQUENCE [LARGE SCALE GENOMIC DNA]</scope>
    <source>
        <strain evidence="2">CSL7508-lung</strain>
    </source>
</reference>
<evidence type="ECO:0000313" key="1">
    <source>
        <dbReference type="EMBL" id="MBJ8349610.1"/>
    </source>
</evidence>
<dbReference type="RefSeq" id="WP_199567537.1">
    <property type="nucleotide sequence ID" value="NZ_JAENBP010000003.1"/>
</dbReference>
<dbReference type="InterPro" id="IPR021690">
    <property type="entry name" value="DUF3272"/>
</dbReference>
<accession>A0A934PA46</accession>
<proteinExistence type="predicted"/>
<sequence length="65" mass="7819">MTLKQFFILAAMCSVETYFLTDAFFNQSYWLVGFWAIFLLQNLRKAYIISKWTRYFNSSSPKKKD</sequence>
<evidence type="ECO:0000313" key="2">
    <source>
        <dbReference type="Proteomes" id="UP000644875"/>
    </source>
</evidence>
<protein>
    <submittedName>
        <fullName evidence="1">DUF3272 family protein</fullName>
    </submittedName>
</protein>
<dbReference type="Pfam" id="PF11676">
    <property type="entry name" value="DUF3272"/>
    <property type="match status" value="1"/>
</dbReference>